<sequence length="327" mass="38766">MTTKKTTRTKETVSSVSLKDRTNDFSRSMSSKGTEELEEEEADSERSFESDWSRDENPYDASNSFLTKIIKTHKKAMETSEDERRRLKELLFKAEDRCEELLEMNEHLEREFEKKEKQFRLKMEEEKTKGKQFPEREKMEIRERKLESELAAVKTMNESLERQVLSLKIREREREDVLTKLRDETAQMKKSSNNPQVLRDEIRSEEQKEQQTLAVIAETYAIEIRKLKEKVEMYEKARMREKAFGFQQKHQQQQQREKQQQYFSFEESEDGEENDDEPRPPLTVAKRLPSESESPFGTLNSEGRVKAAIVRLGILDDNGDVPKMRNF</sequence>
<proteinExistence type="predicted"/>
<reference evidence="3 4" key="1">
    <citation type="submission" date="2011-10" db="EMBL/GenBank/DDBJ databases">
        <authorList>
            <person name="Genoscope - CEA"/>
        </authorList>
    </citation>
    <scope>NUCLEOTIDE SEQUENCE [LARGE SCALE GENOMIC DNA]</scope>
    <source>
        <strain evidence="3 4">RCC 1105</strain>
    </source>
</reference>
<accession>K8EFV0</accession>
<dbReference type="EMBL" id="FO082273">
    <property type="protein sequence ID" value="CCO17007.1"/>
    <property type="molecule type" value="Genomic_DNA"/>
</dbReference>
<feature type="compositionally biased region" description="Polar residues" evidence="2">
    <location>
        <begin position="291"/>
        <end position="300"/>
    </location>
</feature>
<dbReference type="AlphaFoldDB" id="K8EFV0"/>
<gene>
    <name evidence="3" type="ORF">Bathy06g04030</name>
</gene>
<feature type="compositionally biased region" description="Acidic residues" evidence="2">
    <location>
        <begin position="266"/>
        <end position="276"/>
    </location>
</feature>
<feature type="coiled-coil region" evidence="1">
    <location>
        <begin position="70"/>
        <end position="170"/>
    </location>
</feature>
<dbReference type="KEGG" id="bpg:Bathy06g04030"/>
<feature type="compositionally biased region" description="Basic and acidic residues" evidence="2">
    <location>
        <begin position="198"/>
        <end position="209"/>
    </location>
</feature>
<dbReference type="GeneID" id="19015384"/>
<keyword evidence="1" id="KW-0175">Coiled coil</keyword>
<dbReference type="Proteomes" id="UP000198341">
    <property type="component" value="Chromosome 6"/>
</dbReference>
<evidence type="ECO:0000256" key="1">
    <source>
        <dbReference type="SAM" id="Coils"/>
    </source>
</evidence>
<organism evidence="3 4">
    <name type="scientific">Bathycoccus prasinos</name>
    <dbReference type="NCBI Taxonomy" id="41875"/>
    <lineage>
        <taxon>Eukaryota</taxon>
        <taxon>Viridiplantae</taxon>
        <taxon>Chlorophyta</taxon>
        <taxon>Mamiellophyceae</taxon>
        <taxon>Mamiellales</taxon>
        <taxon>Bathycoccaceae</taxon>
        <taxon>Bathycoccus</taxon>
    </lineage>
</organism>
<feature type="region of interest" description="Disordered" evidence="2">
    <location>
        <begin position="1"/>
        <end position="64"/>
    </location>
</feature>
<evidence type="ECO:0000313" key="4">
    <source>
        <dbReference type="Proteomes" id="UP000198341"/>
    </source>
</evidence>
<protein>
    <submittedName>
        <fullName evidence="3">Uncharacterized protein</fullName>
    </submittedName>
</protein>
<feature type="compositionally biased region" description="Basic and acidic residues" evidence="2">
    <location>
        <begin position="44"/>
        <end position="57"/>
    </location>
</feature>
<dbReference type="RefSeq" id="XP_007512407.1">
    <property type="nucleotide sequence ID" value="XM_007512345.1"/>
</dbReference>
<evidence type="ECO:0000256" key="2">
    <source>
        <dbReference type="SAM" id="MobiDB-lite"/>
    </source>
</evidence>
<keyword evidence="4" id="KW-1185">Reference proteome</keyword>
<feature type="region of interest" description="Disordered" evidence="2">
    <location>
        <begin position="181"/>
        <end position="209"/>
    </location>
</feature>
<name>K8EFV0_9CHLO</name>
<evidence type="ECO:0000313" key="3">
    <source>
        <dbReference type="EMBL" id="CCO17007.1"/>
    </source>
</evidence>
<feature type="region of interest" description="Disordered" evidence="2">
    <location>
        <begin position="243"/>
        <end position="300"/>
    </location>
</feature>